<evidence type="ECO:0000313" key="12">
    <source>
        <dbReference type="EMBL" id="QQO10884.1"/>
    </source>
</evidence>
<feature type="transmembrane region" description="Helical" evidence="10">
    <location>
        <begin position="114"/>
        <end position="139"/>
    </location>
</feature>
<feature type="transmembrane region" description="Helical" evidence="10">
    <location>
        <begin position="38"/>
        <end position="55"/>
    </location>
</feature>
<proteinExistence type="inferred from homology"/>
<evidence type="ECO:0000256" key="1">
    <source>
        <dbReference type="ARBA" id="ARBA00004651"/>
    </source>
</evidence>
<sequence>MEEKRKLEFYGGKGMVFVPIILAIAGLIYIAVLNANIPEYWVVFLLPLILCIFLAKDKVAYCDAILKGVTDNIAAILIMAVVYAGICGALLSRSGVVTTLANYLVQANFVGNKFVGATFLLTCLVAFSTGTSVGTIFVVGPILYPVGYLVGATPGLLMGAIISGGAFGDNLSPVSDTTIASASTQGADLGGVVRSRLKYSIPAAVISMILYFILGSRGHVVNHEMIAIGNTNPASLLFLLIPVVIVTACVLKRHLLEALSYGIITGLVIALATGTIGFGDIISVPEPFGAGGIILEGIQSAVPTVIIVMMMFAQISVLKEGGGIDLLLKSMDRFIVGVRSAEAAIVTMVILLNMATGLNTAAIVGTGELANKLGKKYRINKYRRANLLDCAGTTLNYLLPYMIPVVIGVMLSATTAPVPGASPVSPWEIILGQFYPWAILVILIVSIITGYGRTLMADGGEEDEEEDVTSSAETGSAG</sequence>
<dbReference type="InterPro" id="IPR052180">
    <property type="entry name" value="NhaC_Na-H+_Antiporter"/>
</dbReference>
<dbReference type="RefSeq" id="WP_215628189.1">
    <property type="nucleotide sequence ID" value="NZ_CP067089.2"/>
</dbReference>
<evidence type="ECO:0000259" key="11">
    <source>
        <dbReference type="Pfam" id="PF03553"/>
    </source>
</evidence>
<feature type="domain" description="Na+/H+ antiporter NhaC-like C-terminal" evidence="11">
    <location>
        <begin position="243"/>
        <end position="450"/>
    </location>
</feature>
<dbReference type="Proteomes" id="UP000595917">
    <property type="component" value="Chromosome"/>
</dbReference>
<evidence type="ECO:0000256" key="7">
    <source>
        <dbReference type="ARBA" id="ARBA00023136"/>
    </source>
</evidence>
<feature type="transmembrane region" description="Helical" evidence="10">
    <location>
        <begin position="75"/>
        <end position="94"/>
    </location>
</feature>
<gene>
    <name evidence="12" type="ORF">JFL75_08195</name>
</gene>
<keyword evidence="5 10" id="KW-0812">Transmembrane</keyword>
<keyword evidence="13" id="KW-1185">Reference proteome</keyword>
<keyword evidence="6 10" id="KW-1133">Transmembrane helix</keyword>
<comment type="subcellular location">
    <subcellularLocation>
        <location evidence="1">Cell membrane</location>
        <topology evidence="1">Multi-pass membrane protein</topology>
    </subcellularLocation>
</comment>
<feature type="transmembrane region" description="Helical" evidence="10">
    <location>
        <begin position="434"/>
        <end position="452"/>
    </location>
</feature>
<protein>
    <recommendedName>
        <fullName evidence="11">Na+/H+ antiporter NhaC-like C-terminal domain-containing protein</fullName>
    </recommendedName>
</protein>
<feature type="transmembrane region" description="Helical" evidence="10">
    <location>
        <begin position="197"/>
        <end position="214"/>
    </location>
</feature>
<evidence type="ECO:0000256" key="2">
    <source>
        <dbReference type="ARBA" id="ARBA00022448"/>
    </source>
</evidence>
<feature type="transmembrane region" description="Helical" evidence="10">
    <location>
        <begin position="234"/>
        <end position="251"/>
    </location>
</feature>
<comment type="similarity">
    <text evidence="8">Belongs to the NhaC Na(+)/H(+) (TC 2.A.35) antiporter family.</text>
</comment>
<keyword evidence="7 10" id="KW-0472">Membrane</keyword>
<name>A0A7T7XR23_9SPIR</name>
<keyword evidence="3" id="KW-0050">Antiport</keyword>
<feature type="transmembrane region" description="Helical" evidence="10">
    <location>
        <begin position="288"/>
        <end position="313"/>
    </location>
</feature>
<dbReference type="PANTHER" id="PTHR33451">
    <property type="entry name" value="MALATE-2H(+)/NA(+)-LACTATE ANTIPORTER"/>
    <property type="match status" value="1"/>
</dbReference>
<reference evidence="12" key="1">
    <citation type="submission" date="2021-01" db="EMBL/GenBank/DDBJ databases">
        <title>Description of Breznakiella homolactica.</title>
        <authorList>
            <person name="Song Y."/>
            <person name="Brune A."/>
        </authorList>
    </citation>
    <scope>NUCLEOTIDE SEQUENCE</scope>
    <source>
        <strain evidence="12">RmG30</strain>
    </source>
</reference>
<evidence type="ECO:0000313" key="13">
    <source>
        <dbReference type="Proteomes" id="UP000595917"/>
    </source>
</evidence>
<feature type="transmembrane region" description="Helical" evidence="10">
    <location>
        <begin position="258"/>
        <end position="282"/>
    </location>
</feature>
<feature type="compositionally biased region" description="Acidic residues" evidence="9">
    <location>
        <begin position="459"/>
        <end position="468"/>
    </location>
</feature>
<dbReference type="KEGG" id="bhc:JFL75_08195"/>
<dbReference type="InterPro" id="IPR018461">
    <property type="entry name" value="Na/H_Antiport_NhaC-like_C"/>
</dbReference>
<feature type="domain" description="Na+/H+ antiporter NhaC-like C-terminal" evidence="11">
    <location>
        <begin position="19"/>
        <end position="215"/>
    </location>
</feature>
<dbReference type="EMBL" id="CP067089">
    <property type="protein sequence ID" value="QQO10884.1"/>
    <property type="molecule type" value="Genomic_DNA"/>
</dbReference>
<accession>A0A7T7XR23</accession>
<keyword evidence="4" id="KW-1003">Cell membrane</keyword>
<dbReference type="PANTHER" id="PTHR33451:SF5">
    <property type="entry name" value="NA+_H+ ANTIPORTER"/>
    <property type="match status" value="1"/>
</dbReference>
<evidence type="ECO:0000256" key="6">
    <source>
        <dbReference type="ARBA" id="ARBA00022989"/>
    </source>
</evidence>
<organism evidence="12 13">
    <name type="scientific">Breznakiella homolactica</name>
    <dbReference type="NCBI Taxonomy" id="2798577"/>
    <lineage>
        <taxon>Bacteria</taxon>
        <taxon>Pseudomonadati</taxon>
        <taxon>Spirochaetota</taxon>
        <taxon>Spirochaetia</taxon>
        <taxon>Spirochaetales</taxon>
        <taxon>Breznakiellaceae</taxon>
        <taxon>Breznakiella</taxon>
    </lineage>
</organism>
<evidence type="ECO:0000256" key="4">
    <source>
        <dbReference type="ARBA" id="ARBA00022475"/>
    </source>
</evidence>
<dbReference type="AlphaFoldDB" id="A0A7T7XR23"/>
<evidence type="ECO:0000256" key="9">
    <source>
        <dbReference type="SAM" id="MobiDB-lite"/>
    </source>
</evidence>
<evidence type="ECO:0000256" key="8">
    <source>
        <dbReference type="ARBA" id="ARBA00038435"/>
    </source>
</evidence>
<evidence type="ECO:0000256" key="3">
    <source>
        <dbReference type="ARBA" id="ARBA00022449"/>
    </source>
</evidence>
<evidence type="ECO:0000256" key="5">
    <source>
        <dbReference type="ARBA" id="ARBA00022692"/>
    </source>
</evidence>
<feature type="region of interest" description="Disordered" evidence="9">
    <location>
        <begin position="459"/>
        <end position="478"/>
    </location>
</feature>
<feature type="compositionally biased region" description="Polar residues" evidence="9">
    <location>
        <begin position="469"/>
        <end position="478"/>
    </location>
</feature>
<evidence type="ECO:0000256" key="10">
    <source>
        <dbReference type="SAM" id="Phobius"/>
    </source>
</evidence>
<dbReference type="GO" id="GO:0005886">
    <property type="term" value="C:plasma membrane"/>
    <property type="evidence" value="ECO:0007669"/>
    <property type="project" value="UniProtKB-SubCell"/>
</dbReference>
<dbReference type="Pfam" id="PF03553">
    <property type="entry name" value="Na_H_antiporter"/>
    <property type="match status" value="2"/>
</dbReference>
<dbReference type="GO" id="GO:0015297">
    <property type="term" value="F:antiporter activity"/>
    <property type="evidence" value="ECO:0007669"/>
    <property type="project" value="UniProtKB-KW"/>
</dbReference>
<feature type="transmembrane region" description="Helical" evidence="10">
    <location>
        <begin position="395"/>
        <end position="414"/>
    </location>
</feature>
<keyword evidence="2" id="KW-0813">Transport</keyword>
<feature type="transmembrane region" description="Helical" evidence="10">
    <location>
        <begin position="12"/>
        <end position="32"/>
    </location>
</feature>